<keyword evidence="3" id="KW-1185">Reference proteome</keyword>
<gene>
    <name evidence="2" type="ORF">LX97_01393</name>
</gene>
<reference evidence="2 3" key="1">
    <citation type="submission" date="2018-06" db="EMBL/GenBank/DDBJ databases">
        <title>Genomic Encyclopedia of Archaeal and Bacterial Type Strains, Phase II (KMG-II): from individual species to whole genera.</title>
        <authorList>
            <person name="Goeker M."/>
        </authorList>
    </citation>
    <scope>NUCLEOTIDE SEQUENCE [LARGE SCALE GENOMIC DNA]</scope>
    <source>
        <strain evidence="2 3">DSM 17205</strain>
    </source>
</reference>
<dbReference type="Pfam" id="PF05193">
    <property type="entry name" value="Peptidase_M16_C"/>
    <property type="match status" value="1"/>
</dbReference>
<dbReference type="InterPro" id="IPR050361">
    <property type="entry name" value="MPP/UQCRC_Complex"/>
</dbReference>
<evidence type="ECO:0000313" key="2">
    <source>
        <dbReference type="EMBL" id="PZX44382.1"/>
    </source>
</evidence>
<organism evidence="2 3">
    <name type="scientific">Nonlabens dokdonensis</name>
    <dbReference type="NCBI Taxonomy" id="328515"/>
    <lineage>
        <taxon>Bacteria</taxon>
        <taxon>Pseudomonadati</taxon>
        <taxon>Bacteroidota</taxon>
        <taxon>Flavobacteriia</taxon>
        <taxon>Flavobacteriales</taxon>
        <taxon>Flavobacteriaceae</taxon>
        <taxon>Nonlabens</taxon>
    </lineage>
</organism>
<dbReference type="PANTHER" id="PTHR11851">
    <property type="entry name" value="METALLOPROTEASE"/>
    <property type="match status" value="1"/>
</dbReference>
<accession>A0ABX5Q3D1</accession>
<evidence type="ECO:0000259" key="1">
    <source>
        <dbReference type="Pfam" id="PF05193"/>
    </source>
</evidence>
<sequence length="708" mass="78014">MKNTSSLEELNLPSPKNNIKMKKQLIFLMALFLTGVTAIAQIDRSVMPESGPTPEIKLGKPYTFELKNGLQVLVVTDKKLPTINMNLDLNNPPIYEGNIAGVQSLTGALIGKGSTETPKEEFNEKVDFLGANIFVGVGGGFAGGLSKYKEDIFALFAEAAFKPNFTQKELDFERSQAIEGLKTGENSAAAIAGKVRGALVYGKDHPAGEFATEESYNAITLDDVKKFYSDYFKPSNGYLVITGDIEKKEAKKLVKEYFGDWKEGMAPKPNLPSLADVSETQINLIDVPNAVQTELAVMSLSPLKMSDEDYHAVLVANYVFGGSFGSYLNMNLREENGYTYGARSNIGTGRNYMGTFQATAKVRNEVTDSAVVETFKELARIRNEYVEDEMLATAKAKYLGNFIMQSEDKAVVARRAITIEKNDLDKDFYKDFIANIDKVTKEDVKRVANKYLNPDQLRIVLVGKAGDILEPLEKMKINGKTVPIKFYDKDANETERPSTIEIPAGLTAQTVFDNYIKAIGGKEAVSNLNSTSYFAVYTAPQGELIMDVKRAKGDKMNMTMKMGGNVLSKQLYSNGKASVSGMAGSQVLEGEDAAMVMEEAMYFPELYSPEKATLAGAEMMGENQVYVIKWSDDKKTFYDVNTGLLVAQESASKDMRGQKTSTLMKYSDYKETSGVMFPMTIGINMMGRDLGFTVQKVEVNSTTDADFQ</sequence>
<comment type="caution">
    <text evidence="2">The sequence shown here is derived from an EMBL/GenBank/DDBJ whole genome shotgun (WGS) entry which is preliminary data.</text>
</comment>
<protein>
    <submittedName>
        <fullName evidence="2">Zn-dependent peptidase</fullName>
    </submittedName>
</protein>
<feature type="domain" description="Peptidase M16 C-terminal" evidence="1">
    <location>
        <begin position="219"/>
        <end position="397"/>
    </location>
</feature>
<name>A0ABX5Q3D1_9FLAO</name>
<dbReference type="Gene3D" id="3.30.830.10">
    <property type="entry name" value="Metalloenzyme, LuxS/M16 peptidase-like"/>
    <property type="match status" value="2"/>
</dbReference>
<dbReference type="InterPro" id="IPR007863">
    <property type="entry name" value="Peptidase_M16_C"/>
</dbReference>
<dbReference type="SUPFAM" id="SSF63411">
    <property type="entry name" value="LuxS/MPP-like metallohydrolase"/>
    <property type="match status" value="2"/>
</dbReference>
<proteinExistence type="predicted"/>
<dbReference type="EMBL" id="QKZR01000001">
    <property type="protein sequence ID" value="PZX44382.1"/>
    <property type="molecule type" value="Genomic_DNA"/>
</dbReference>
<dbReference type="Proteomes" id="UP000248584">
    <property type="component" value="Unassembled WGS sequence"/>
</dbReference>
<dbReference type="InterPro" id="IPR011249">
    <property type="entry name" value="Metalloenz_LuxS/M16"/>
</dbReference>
<evidence type="ECO:0000313" key="3">
    <source>
        <dbReference type="Proteomes" id="UP000248584"/>
    </source>
</evidence>